<dbReference type="InterPro" id="IPR050671">
    <property type="entry name" value="CD300_family_receptors"/>
</dbReference>
<evidence type="ECO:0000256" key="5">
    <source>
        <dbReference type="ARBA" id="ARBA00023157"/>
    </source>
</evidence>
<dbReference type="InterPro" id="IPR007110">
    <property type="entry name" value="Ig-like_dom"/>
</dbReference>
<protein>
    <submittedName>
        <fullName evidence="9">CMRF35-like molecule 4 isoform X1</fullName>
    </submittedName>
</protein>
<dbReference type="InParanoid" id="A0A3Q0G5N7"/>
<comment type="subcellular location">
    <subcellularLocation>
        <location evidence="1">Membrane</location>
    </subcellularLocation>
</comment>
<accession>A0A3Q0G5N7</accession>
<feature type="transmembrane region" description="Helical" evidence="6">
    <location>
        <begin position="182"/>
        <end position="203"/>
    </location>
</feature>
<dbReference type="GO" id="GO:0005886">
    <property type="term" value="C:plasma membrane"/>
    <property type="evidence" value="ECO:0007669"/>
    <property type="project" value="TreeGrafter"/>
</dbReference>
<dbReference type="SUPFAM" id="SSF48726">
    <property type="entry name" value="Immunoglobulin"/>
    <property type="match status" value="1"/>
</dbReference>
<dbReference type="GO" id="GO:0004888">
    <property type="term" value="F:transmembrane signaling receptor activity"/>
    <property type="evidence" value="ECO:0007669"/>
    <property type="project" value="TreeGrafter"/>
</dbReference>
<feature type="domain" description="Ig-like" evidence="7">
    <location>
        <begin position="26"/>
        <end position="138"/>
    </location>
</feature>
<keyword evidence="4 6" id="KW-0472">Membrane</keyword>
<dbReference type="AlphaFoldDB" id="A0A3Q0G5N7"/>
<evidence type="ECO:0000313" key="9">
    <source>
        <dbReference type="RefSeq" id="XP_025054986.1"/>
    </source>
</evidence>
<evidence type="ECO:0000256" key="1">
    <source>
        <dbReference type="ARBA" id="ARBA00004370"/>
    </source>
</evidence>
<dbReference type="GeneID" id="112549605"/>
<sequence length="365" mass="40322">MGESVNKEAIMRTMWLPLAGGVLLLPGYVSVLAAQLTGPGEMSGVLGQSVSVPCQYMEKYQTKKKYWCGGENWESCSKVVESMGSEDEVRQGRVSLRDNHLLHTFTVTLENLTLEDMGTYWCGINQFGQDLNAPVKVTVFPDLSATKMVITAGFISTVSSTVSPRMTTHASPASSIFTNPMFLLPMVILVLILLIGILGFLLARRRMLKRQEADAVLETTPGSSEAPEEAKSDIVYANVTTKPRKSIHQSLTSSSTQPEHCPESVEYACVAPEEAKGDVFYTSVTTKPKKLINQSPTLSFSQPEHCPESVEYSCVAPERTMVSYSTLKFPMLELEAYSANMDVSSRPALWTGPLERTEYCWMKRK</sequence>
<dbReference type="Gene3D" id="2.60.40.10">
    <property type="entry name" value="Immunoglobulins"/>
    <property type="match status" value="1"/>
</dbReference>
<dbReference type="InterPro" id="IPR003599">
    <property type="entry name" value="Ig_sub"/>
</dbReference>
<dbReference type="InterPro" id="IPR013783">
    <property type="entry name" value="Ig-like_fold"/>
</dbReference>
<keyword evidence="5" id="KW-1015">Disulfide bond</keyword>
<dbReference type="RefSeq" id="XP_025054986.1">
    <property type="nucleotide sequence ID" value="XM_025199201.1"/>
</dbReference>
<keyword evidence="2 6" id="KW-0812">Transmembrane</keyword>
<dbReference type="InterPro" id="IPR036179">
    <property type="entry name" value="Ig-like_dom_sf"/>
</dbReference>
<gene>
    <name evidence="9" type="primary">LOC112549605</name>
</gene>
<reference evidence="9" key="1">
    <citation type="submission" date="2025-08" db="UniProtKB">
        <authorList>
            <consortium name="RefSeq"/>
        </authorList>
    </citation>
    <scope>IDENTIFICATION</scope>
</reference>
<keyword evidence="8" id="KW-1185">Reference proteome</keyword>
<dbReference type="PROSITE" id="PS50835">
    <property type="entry name" value="IG_LIKE"/>
    <property type="match status" value="1"/>
</dbReference>
<evidence type="ECO:0000256" key="4">
    <source>
        <dbReference type="ARBA" id="ARBA00023136"/>
    </source>
</evidence>
<evidence type="ECO:0000259" key="7">
    <source>
        <dbReference type="PROSITE" id="PS50835"/>
    </source>
</evidence>
<dbReference type="CDD" id="cd05716">
    <property type="entry name" value="IgV_pIgR_like"/>
    <property type="match status" value="1"/>
</dbReference>
<dbReference type="Proteomes" id="UP000189705">
    <property type="component" value="Unplaced"/>
</dbReference>
<dbReference type="STRING" id="38654.A0A3Q0G5N7"/>
<proteinExistence type="predicted"/>
<dbReference type="KEGG" id="asn:112549605"/>
<dbReference type="Pfam" id="PF07686">
    <property type="entry name" value="V-set"/>
    <property type="match status" value="1"/>
</dbReference>
<dbReference type="InterPro" id="IPR013106">
    <property type="entry name" value="Ig_V-set"/>
</dbReference>
<evidence type="ECO:0000313" key="8">
    <source>
        <dbReference type="Proteomes" id="UP000189705"/>
    </source>
</evidence>
<keyword evidence="3" id="KW-0732">Signal</keyword>
<dbReference type="PANTHER" id="PTHR11860:SF87">
    <property type="entry name" value="CMRF35-LIKE MOLECULE 8"/>
    <property type="match status" value="1"/>
</dbReference>
<evidence type="ECO:0000256" key="3">
    <source>
        <dbReference type="ARBA" id="ARBA00022729"/>
    </source>
</evidence>
<dbReference type="SMART" id="SM00409">
    <property type="entry name" value="IG"/>
    <property type="match status" value="1"/>
</dbReference>
<dbReference type="PANTHER" id="PTHR11860">
    <property type="entry name" value="POLYMERIC-IMMUNOGLOBULIN RECEPTOR"/>
    <property type="match status" value="1"/>
</dbReference>
<evidence type="ECO:0000256" key="2">
    <source>
        <dbReference type="ARBA" id="ARBA00022692"/>
    </source>
</evidence>
<evidence type="ECO:0000256" key="6">
    <source>
        <dbReference type="SAM" id="Phobius"/>
    </source>
</evidence>
<organism evidence="8 9">
    <name type="scientific">Alligator sinensis</name>
    <name type="common">Chinese alligator</name>
    <dbReference type="NCBI Taxonomy" id="38654"/>
    <lineage>
        <taxon>Eukaryota</taxon>
        <taxon>Metazoa</taxon>
        <taxon>Chordata</taxon>
        <taxon>Craniata</taxon>
        <taxon>Vertebrata</taxon>
        <taxon>Euteleostomi</taxon>
        <taxon>Archelosauria</taxon>
        <taxon>Archosauria</taxon>
        <taxon>Crocodylia</taxon>
        <taxon>Alligatoridae</taxon>
        <taxon>Alligatorinae</taxon>
        <taxon>Alligator</taxon>
    </lineage>
</organism>
<dbReference type="FunFam" id="2.60.40.10:FF:000370">
    <property type="entry name" value="CMRF35-like molecule 1"/>
    <property type="match status" value="1"/>
</dbReference>
<keyword evidence="6" id="KW-1133">Transmembrane helix</keyword>
<name>A0A3Q0G5N7_ALLSI</name>